<dbReference type="PANTHER" id="PTHR38009">
    <property type="entry name" value="CONSERVED HYPOTHETICAL PHAGE TAIL PROTEIN"/>
    <property type="match status" value="1"/>
</dbReference>
<dbReference type="AlphaFoldDB" id="A0A927F968"/>
<organism evidence="1 2">
    <name type="scientific">Pelagicoccus enzymogenes</name>
    <dbReference type="NCBI Taxonomy" id="2773457"/>
    <lineage>
        <taxon>Bacteria</taxon>
        <taxon>Pseudomonadati</taxon>
        <taxon>Verrucomicrobiota</taxon>
        <taxon>Opitutia</taxon>
        <taxon>Puniceicoccales</taxon>
        <taxon>Pelagicoccaceae</taxon>
        <taxon>Pelagicoccus</taxon>
    </lineage>
</organism>
<keyword evidence="2" id="KW-1185">Reference proteome</keyword>
<reference evidence="1" key="1">
    <citation type="submission" date="2020-09" db="EMBL/GenBank/DDBJ databases">
        <title>Pelagicoccus enzymogenes sp. nov. with an EPS production, isolated from marine sediment.</title>
        <authorList>
            <person name="Feng X."/>
        </authorList>
    </citation>
    <scope>NUCLEOTIDE SEQUENCE</scope>
    <source>
        <strain evidence="1">NFK12</strain>
    </source>
</reference>
<dbReference type="Proteomes" id="UP000622317">
    <property type="component" value="Unassembled WGS sequence"/>
</dbReference>
<protein>
    <submittedName>
        <fullName evidence="1">Phage tail protein</fullName>
    </submittedName>
</protein>
<dbReference type="InterPro" id="IPR011747">
    <property type="entry name" value="CHP02241"/>
</dbReference>
<dbReference type="Pfam" id="PF06841">
    <property type="entry name" value="Phage_T4_gp19"/>
    <property type="match status" value="1"/>
</dbReference>
<dbReference type="InterPro" id="IPR010667">
    <property type="entry name" value="Phage_T4_Gp19"/>
</dbReference>
<dbReference type="GO" id="GO:0005198">
    <property type="term" value="F:structural molecule activity"/>
    <property type="evidence" value="ECO:0007669"/>
    <property type="project" value="InterPro"/>
</dbReference>
<evidence type="ECO:0000313" key="2">
    <source>
        <dbReference type="Proteomes" id="UP000622317"/>
    </source>
</evidence>
<comment type="caution">
    <text evidence="1">The sequence shown here is derived from an EMBL/GenBank/DDBJ whole genome shotgun (WGS) entry which is preliminary data.</text>
</comment>
<sequence length="147" mass="16587">MNRFGFLGAFHFRVEFLGLGGDSVDTRFQSVSGLSSSIETDSLREGGENRFEHALPSRTSYSDLVLKRGFVTSSALLDWFSSAMQTLEIYPKDLNVVLLNEKHEPAMTWKVTHAWPKKWAIGDLDAETSAIAIETLELGYHDFRLEK</sequence>
<dbReference type="NCBIfam" id="TIGR02241">
    <property type="entry name" value="conserved hypothetical phage tail region protein"/>
    <property type="match status" value="1"/>
</dbReference>
<accession>A0A927F968</accession>
<dbReference type="RefSeq" id="WP_191617735.1">
    <property type="nucleotide sequence ID" value="NZ_JACYFG010000036.1"/>
</dbReference>
<evidence type="ECO:0000313" key="1">
    <source>
        <dbReference type="EMBL" id="MBD5780639.1"/>
    </source>
</evidence>
<name>A0A927F968_9BACT</name>
<gene>
    <name evidence="1" type="ORF">IEN85_14145</name>
</gene>
<dbReference type="EMBL" id="JACYFG010000036">
    <property type="protein sequence ID" value="MBD5780639.1"/>
    <property type="molecule type" value="Genomic_DNA"/>
</dbReference>
<dbReference type="PANTHER" id="PTHR38009:SF1">
    <property type="entry name" value="CONSERVED HYPOTHETICAL PHAGE TAIL PROTEIN"/>
    <property type="match status" value="1"/>
</dbReference>
<proteinExistence type="predicted"/>